<gene>
    <name evidence="3" type="ORF">AMAG_06777</name>
</gene>
<feature type="transmembrane region" description="Helical" evidence="2">
    <location>
        <begin position="180"/>
        <end position="199"/>
    </location>
</feature>
<dbReference type="OrthoDB" id="5547843at2759"/>
<proteinExistence type="predicted"/>
<evidence type="ECO:0000313" key="3">
    <source>
        <dbReference type="EMBL" id="KNE61016.1"/>
    </source>
</evidence>
<reference evidence="3 4" key="1">
    <citation type="submission" date="2009-11" db="EMBL/GenBank/DDBJ databases">
        <title>Annotation of Allomyces macrogynus ATCC 38327.</title>
        <authorList>
            <consortium name="The Broad Institute Genome Sequencing Platform"/>
            <person name="Russ C."/>
            <person name="Cuomo C."/>
            <person name="Burger G."/>
            <person name="Gray M.W."/>
            <person name="Holland P.W.H."/>
            <person name="King N."/>
            <person name="Lang F.B.F."/>
            <person name="Roger A.J."/>
            <person name="Ruiz-Trillo I."/>
            <person name="Young S.K."/>
            <person name="Zeng Q."/>
            <person name="Gargeya S."/>
            <person name="Fitzgerald M."/>
            <person name="Haas B."/>
            <person name="Abouelleil A."/>
            <person name="Alvarado L."/>
            <person name="Arachchi H.M."/>
            <person name="Berlin A."/>
            <person name="Chapman S.B."/>
            <person name="Gearin G."/>
            <person name="Goldberg J."/>
            <person name="Griggs A."/>
            <person name="Gujja S."/>
            <person name="Hansen M."/>
            <person name="Heiman D."/>
            <person name="Howarth C."/>
            <person name="Larimer J."/>
            <person name="Lui A."/>
            <person name="MacDonald P.J.P."/>
            <person name="McCowen C."/>
            <person name="Montmayeur A."/>
            <person name="Murphy C."/>
            <person name="Neiman D."/>
            <person name="Pearson M."/>
            <person name="Priest M."/>
            <person name="Roberts A."/>
            <person name="Saif S."/>
            <person name="Shea T."/>
            <person name="Sisk P."/>
            <person name="Stolte C."/>
            <person name="Sykes S."/>
            <person name="Wortman J."/>
            <person name="Nusbaum C."/>
            <person name="Birren B."/>
        </authorList>
    </citation>
    <scope>NUCLEOTIDE SEQUENCE [LARGE SCALE GENOMIC DNA]</scope>
    <source>
        <strain evidence="3 4">ATCC 38327</strain>
    </source>
</reference>
<dbReference type="EMBL" id="GG745337">
    <property type="protein sequence ID" value="KNE61016.1"/>
    <property type="molecule type" value="Genomic_DNA"/>
</dbReference>
<keyword evidence="2" id="KW-0812">Transmembrane</keyword>
<organism evidence="3 4">
    <name type="scientific">Allomyces macrogynus (strain ATCC 38327)</name>
    <name type="common">Allomyces javanicus var. macrogynus</name>
    <dbReference type="NCBI Taxonomy" id="578462"/>
    <lineage>
        <taxon>Eukaryota</taxon>
        <taxon>Fungi</taxon>
        <taxon>Fungi incertae sedis</taxon>
        <taxon>Blastocladiomycota</taxon>
        <taxon>Blastocladiomycetes</taxon>
        <taxon>Blastocladiales</taxon>
        <taxon>Blastocladiaceae</taxon>
        <taxon>Allomyces</taxon>
    </lineage>
</organism>
<protein>
    <submittedName>
        <fullName evidence="3">Uncharacterized protein</fullName>
    </submittedName>
</protein>
<feature type="region of interest" description="Disordered" evidence="1">
    <location>
        <begin position="1"/>
        <end position="56"/>
    </location>
</feature>
<sequence length="262" mass="28490">MSSSSKSAASPSNSSTSVTGASATAGTATAAARRRPFRATLAGPDVNDPQLGDDEHPALLDEQEQDDLISRYADENAHIDAAFKMAMFALTTPLAFIAAAQTYAFWDSPADHPPTIPIVTVVAAVHPYPTLASAFITACLFGLFVILAVDIYQAQWVASAAADPTIFYAIRQLRAKRTAWWLRITTLVTVANLIYFYVAQYDATEHWRVAPDAASDSLLWEYVFWGVPVLVSAGFAWAVHEMREVEASVESLKELKYKLKGA</sequence>
<name>A0A0L0SEU8_ALLM3</name>
<dbReference type="AlphaFoldDB" id="A0A0L0SEU8"/>
<accession>A0A0L0SEU8</accession>
<reference evidence="4" key="2">
    <citation type="submission" date="2009-11" db="EMBL/GenBank/DDBJ databases">
        <title>The Genome Sequence of Allomyces macrogynus strain ATCC 38327.</title>
        <authorList>
            <consortium name="The Broad Institute Genome Sequencing Platform"/>
            <person name="Russ C."/>
            <person name="Cuomo C."/>
            <person name="Shea T."/>
            <person name="Young S.K."/>
            <person name="Zeng Q."/>
            <person name="Koehrsen M."/>
            <person name="Haas B."/>
            <person name="Borodovsky M."/>
            <person name="Guigo R."/>
            <person name="Alvarado L."/>
            <person name="Berlin A."/>
            <person name="Borenstein D."/>
            <person name="Chen Z."/>
            <person name="Engels R."/>
            <person name="Freedman E."/>
            <person name="Gellesch M."/>
            <person name="Goldberg J."/>
            <person name="Griggs A."/>
            <person name="Gujja S."/>
            <person name="Heiman D."/>
            <person name="Hepburn T."/>
            <person name="Howarth C."/>
            <person name="Jen D."/>
            <person name="Larson L."/>
            <person name="Lewis B."/>
            <person name="Mehta T."/>
            <person name="Park D."/>
            <person name="Pearson M."/>
            <person name="Roberts A."/>
            <person name="Saif S."/>
            <person name="Shenoy N."/>
            <person name="Sisk P."/>
            <person name="Stolte C."/>
            <person name="Sykes S."/>
            <person name="Walk T."/>
            <person name="White J."/>
            <person name="Yandava C."/>
            <person name="Burger G."/>
            <person name="Gray M.W."/>
            <person name="Holland P.W.H."/>
            <person name="King N."/>
            <person name="Lang F.B.F."/>
            <person name="Roger A.J."/>
            <person name="Ruiz-Trillo I."/>
            <person name="Lander E."/>
            <person name="Nusbaum C."/>
        </authorList>
    </citation>
    <scope>NUCLEOTIDE SEQUENCE [LARGE SCALE GENOMIC DNA]</scope>
    <source>
        <strain evidence="4">ATCC 38327</strain>
    </source>
</reference>
<evidence type="ECO:0000313" key="4">
    <source>
        <dbReference type="Proteomes" id="UP000054350"/>
    </source>
</evidence>
<feature type="transmembrane region" description="Helical" evidence="2">
    <location>
        <begin position="86"/>
        <end position="106"/>
    </location>
</feature>
<feature type="transmembrane region" description="Helical" evidence="2">
    <location>
        <begin position="219"/>
        <end position="239"/>
    </location>
</feature>
<keyword evidence="2" id="KW-0472">Membrane</keyword>
<evidence type="ECO:0000256" key="2">
    <source>
        <dbReference type="SAM" id="Phobius"/>
    </source>
</evidence>
<dbReference type="VEuPathDB" id="FungiDB:AMAG_06777"/>
<feature type="compositionally biased region" description="Low complexity" evidence="1">
    <location>
        <begin position="1"/>
        <end position="31"/>
    </location>
</feature>
<feature type="transmembrane region" description="Helical" evidence="2">
    <location>
        <begin position="126"/>
        <end position="149"/>
    </location>
</feature>
<dbReference type="Proteomes" id="UP000054350">
    <property type="component" value="Unassembled WGS sequence"/>
</dbReference>
<keyword evidence="4" id="KW-1185">Reference proteome</keyword>
<evidence type="ECO:0000256" key="1">
    <source>
        <dbReference type="SAM" id="MobiDB-lite"/>
    </source>
</evidence>
<keyword evidence="2" id="KW-1133">Transmembrane helix</keyword>